<geneLocation type="nucleomorph" evidence="2"/>
<dbReference type="SMART" id="SM00359">
    <property type="entry name" value="PUA"/>
    <property type="match status" value="1"/>
</dbReference>
<dbReference type="Pfam" id="PF01472">
    <property type="entry name" value="PUA"/>
    <property type="match status" value="1"/>
</dbReference>
<dbReference type="GO" id="GO:0031120">
    <property type="term" value="P:snRNA pseudouridine synthesis"/>
    <property type="evidence" value="ECO:0007669"/>
    <property type="project" value="TreeGrafter"/>
</dbReference>
<evidence type="ECO:0000313" key="2">
    <source>
        <dbReference type="EMBL" id="AEA39085.1"/>
    </source>
</evidence>
<dbReference type="CDD" id="cd21148">
    <property type="entry name" value="PUA_Cbf5"/>
    <property type="match status" value="1"/>
</dbReference>
<name>F2HIG1_9CRYP</name>
<evidence type="ECO:0000313" key="3">
    <source>
        <dbReference type="Proteomes" id="UP000243423"/>
    </source>
</evidence>
<feature type="domain" description="PUA" evidence="1">
    <location>
        <begin position="252"/>
        <end position="323"/>
    </location>
</feature>
<dbReference type="GeneID" id="10447342"/>
<dbReference type="Gene3D" id="2.30.130.10">
    <property type="entry name" value="PUA domain"/>
    <property type="match status" value="1"/>
</dbReference>
<organism evidence="2 3">
    <name type="scientific">Cryptomonas paramaecium</name>
    <dbReference type="NCBI Taxonomy" id="2898"/>
    <lineage>
        <taxon>Eukaryota</taxon>
        <taxon>Cryptophyceae</taxon>
        <taxon>Cryptomonadales</taxon>
        <taxon>Cryptomonadaceae</taxon>
        <taxon>Cryptomonas</taxon>
    </lineage>
</organism>
<dbReference type="InterPro" id="IPR004802">
    <property type="entry name" value="tRNA_PsdUridine_synth_B_fam"/>
</dbReference>
<keyword evidence="2" id="KW-0542">Nucleomorph</keyword>
<protein>
    <submittedName>
        <fullName evidence="2">Pseudouridylate synthase</fullName>
    </submittedName>
</protein>
<dbReference type="GO" id="GO:0000495">
    <property type="term" value="P:box H/ACA sno(s)RNA 3'-end processing"/>
    <property type="evidence" value="ECO:0007669"/>
    <property type="project" value="TreeGrafter"/>
</dbReference>
<dbReference type="InterPro" id="IPR012960">
    <property type="entry name" value="Dyskerin-like"/>
</dbReference>
<dbReference type="GO" id="GO:0003723">
    <property type="term" value="F:RNA binding"/>
    <property type="evidence" value="ECO:0007669"/>
    <property type="project" value="InterPro"/>
</dbReference>
<dbReference type="InterPro" id="IPR015947">
    <property type="entry name" value="PUA-like_sf"/>
</dbReference>
<gene>
    <name evidence="2" type="primary">cbf5</name>
    <name evidence="2" type="ORF">CPARA_3gp427</name>
</gene>
<dbReference type="SUPFAM" id="SSF55120">
    <property type="entry name" value="Pseudouridine synthase"/>
    <property type="match status" value="1"/>
</dbReference>
<dbReference type="SUPFAM" id="SSF88697">
    <property type="entry name" value="PUA domain-like"/>
    <property type="match status" value="1"/>
</dbReference>
<dbReference type="Pfam" id="PF08068">
    <property type="entry name" value="DKCLD"/>
    <property type="match status" value="1"/>
</dbReference>
<sequence>MEKKKWPLLLKNYLSMNLQKNFFLSVKRQVFPFSRNVICYLKNSILNIDKPNHLNFYEIIKWIENFFNTPKVKILRNLTAKFDGCCVIFLNNSVCIVDIQTKIEKRASVNVFEFVYSTKSIKKNLLYNFQKIRNIFVKNISNFLPGIKQKIKLDKFFSLSIKEFKKKKCISSFICNSHTCFKDLEIYFYSICSFKCRIHESRQIYSGYLSENQNLTNFHDLIDSEWLYSSKKIDFYIKKITMPMEVAAVSFRRVVIKFSSVNSICYGAALKTRGIIRTEDVIKKNQEIIIITLKGELVALGIYIHGVKFSETKIYFKVKKTIMRKNTYPKLWKMGIFSSKKKLLFSSGFLFKKKINTF</sequence>
<accession>F2HIG1</accession>
<dbReference type="GO" id="GO:0031118">
    <property type="term" value="P:rRNA pseudouridine synthesis"/>
    <property type="evidence" value="ECO:0007669"/>
    <property type="project" value="TreeGrafter"/>
</dbReference>
<dbReference type="EMBL" id="CP002174">
    <property type="protein sequence ID" value="AEA39085.1"/>
    <property type="molecule type" value="Genomic_DNA"/>
</dbReference>
<dbReference type="PANTHER" id="PTHR23127:SF0">
    <property type="entry name" value="H_ACA RIBONUCLEOPROTEIN COMPLEX SUBUNIT DKC1"/>
    <property type="match status" value="1"/>
</dbReference>
<dbReference type="InterPro" id="IPR002478">
    <property type="entry name" value="PUA"/>
</dbReference>
<dbReference type="GO" id="GO:0009982">
    <property type="term" value="F:pseudouridine synthase activity"/>
    <property type="evidence" value="ECO:0007669"/>
    <property type="project" value="InterPro"/>
</dbReference>
<dbReference type="PROSITE" id="PS50890">
    <property type="entry name" value="PUA"/>
    <property type="match status" value="1"/>
</dbReference>
<dbReference type="GO" id="GO:1990481">
    <property type="term" value="P:mRNA pseudouridine synthesis"/>
    <property type="evidence" value="ECO:0007669"/>
    <property type="project" value="TreeGrafter"/>
</dbReference>
<reference evidence="2 3" key="1">
    <citation type="journal article" date="2011" name="Genome Biol. Evol.">
        <title>Complete nucleomorph genome sequence of the nonphotosynthetic alga Cryptomonas paramecium reveals a core nucleomorph gene set.</title>
        <authorList>
            <person name="Tanifuji G."/>
            <person name="Onodera N.T."/>
            <person name="Wheeler T.J."/>
            <person name="Dlutek M."/>
            <person name="Donaher N."/>
            <person name="Archibald J.M."/>
        </authorList>
    </citation>
    <scope>NUCLEOTIDE SEQUENCE [LARGE SCALE GENOMIC DNA]</scope>
    <source>
        <strain evidence="2 3">CCAP977/2A</strain>
    </source>
</reference>
<dbReference type="RefSeq" id="XP_003239983.1">
    <property type="nucleotide sequence ID" value="XM_003239935.1"/>
</dbReference>
<dbReference type="Gene3D" id="3.30.2350.10">
    <property type="entry name" value="Pseudouridine synthase"/>
    <property type="match status" value="1"/>
</dbReference>
<dbReference type="InterPro" id="IPR036974">
    <property type="entry name" value="PUA_sf"/>
</dbReference>
<evidence type="ECO:0000259" key="1">
    <source>
        <dbReference type="SMART" id="SM00359"/>
    </source>
</evidence>
<proteinExistence type="predicted"/>
<dbReference type="AlphaFoldDB" id="F2HIG1"/>
<dbReference type="PANTHER" id="PTHR23127">
    <property type="entry name" value="CENTROMERE/MICROTUBULE BINDING PROTEIN CBF5"/>
    <property type="match status" value="1"/>
</dbReference>
<dbReference type="InterPro" id="IPR020103">
    <property type="entry name" value="PsdUridine_synth_cat_dom_sf"/>
</dbReference>
<dbReference type="Proteomes" id="UP000243423">
    <property type="component" value="Nucleomorph 3"/>
</dbReference>